<dbReference type="GO" id="GO:0016740">
    <property type="term" value="F:transferase activity"/>
    <property type="evidence" value="ECO:0007669"/>
    <property type="project" value="UniProtKB-KW"/>
</dbReference>
<organism evidence="1 2">
    <name type="scientific">Pseudonocardia sulfidoxydans NBRC 16205</name>
    <dbReference type="NCBI Taxonomy" id="1223511"/>
    <lineage>
        <taxon>Bacteria</taxon>
        <taxon>Bacillati</taxon>
        <taxon>Actinomycetota</taxon>
        <taxon>Actinomycetes</taxon>
        <taxon>Pseudonocardiales</taxon>
        <taxon>Pseudonocardiaceae</taxon>
        <taxon>Pseudonocardia</taxon>
    </lineage>
</organism>
<dbReference type="InterPro" id="IPR003673">
    <property type="entry name" value="CoA-Trfase_fam_III"/>
</dbReference>
<dbReference type="InterPro" id="IPR050509">
    <property type="entry name" value="CoA-transferase_III"/>
</dbReference>
<dbReference type="Gene3D" id="3.40.50.10540">
    <property type="entry name" value="Crotonobetainyl-coa:carnitine coa-transferase, domain 1"/>
    <property type="match status" value="1"/>
</dbReference>
<gene>
    <name evidence="1" type="ORF">PSU4_29020</name>
</gene>
<dbReference type="AlphaFoldDB" id="A0A511DLK8"/>
<dbReference type="PANTHER" id="PTHR48228">
    <property type="entry name" value="SUCCINYL-COA--D-CITRAMALATE COA-TRANSFERASE"/>
    <property type="match status" value="1"/>
</dbReference>
<keyword evidence="2" id="KW-1185">Reference proteome</keyword>
<dbReference type="PANTHER" id="PTHR48228:SF4">
    <property type="entry name" value="BLR3030 PROTEIN"/>
    <property type="match status" value="1"/>
</dbReference>
<dbReference type="EMBL" id="BJVJ01000026">
    <property type="protein sequence ID" value="GEL23948.1"/>
    <property type="molecule type" value="Genomic_DNA"/>
</dbReference>
<evidence type="ECO:0000313" key="1">
    <source>
        <dbReference type="EMBL" id="GEL23948.1"/>
    </source>
</evidence>
<accession>A0A511DLK8</accession>
<evidence type="ECO:0000313" key="2">
    <source>
        <dbReference type="Proteomes" id="UP000321685"/>
    </source>
</evidence>
<dbReference type="InterPro" id="IPR023606">
    <property type="entry name" value="CoA-Trfase_III_dom_1_sf"/>
</dbReference>
<protein>
    <submittedName>
        <fullName evidence="1">CoA transferase</fullName>
    </submittedName>
</protein>
<dbReference type="RefSeq" id="WP_222596262.1">
    <property type="nucleotide sequence ID" value="NZ_BJVJ01000026.1"/>
</dbReference>
<sequence>MRDELTRQVWDLLGGAAGELERLTITGPPTTLTSRFPVTDVSAAVVGAALLAATAGDGTGGAGPEVGIDTRQLGVAMRSERYLRRDGASPGDPFDPLSAYHRTADGWLRLHANYPWHRAAARRVLDLPDDAGPGDVAAAARHWNAEELETAVHRNGGVAAAVRTEEQWRATPAGVAAAALPLVGTRVLGEAAPRPVRRPRVLDLTRVIAGPVATRTLAAHGAEVVRLDAPDRPELPAQAWETLAGKHSALLDLATGGEQLDALLAGADVVVTGYRPHALDRFGLAPQTLAERFPGLVVVTLSAWGEPGPWAGRRGFDSLVQAACGIGESERRDPDPASAPGALPAQVLDHATGYLGAAAALLALARQRRSGGTLHVRLALAGTASWLQSLPRTAEPTTAEVVDATPWTEEVATPDGVLTLASPPGTVDGRTLRWPAPPPAYGAAPATWPTGKAAT</sequence>
<proteinExistence type="predicted"/>
<name>A0A511DLK8_9PSEU</name>
<dbReference type="Proteomes" id="UP000321685">
    <property type="component" value="Unassembled WGS sequence"/>
</dbReference>
<dbReference type="Pfam" id="PF02515">
    <property type="entry name" value="CoA_transf_3"/>
    <property type="match status" value="1"/>
</dbReference>
<dbReference type="SUPFAM" id="SSF89796">
    <property type="entry name" value="CoA-transferase family III (CaiB/BaiF)"/>
    <property type="match status" value="2"/>
</dbReference>
<comment type="caution">
    <text evidence="1">The sequence shown here is derived from an EMBL/GenBank/DDBJ whole genome shotgun (WGS) entry which is preliminary data.</text>
</comment>
<keyword evidence="1" id="KW-0808">Transferase</keyword>
<reference evidence="1 2" key="1">
    <citation type="submission" date="2019-07" db="EMBL/GenBank/DDBJ databases">
        <title>Whole genome shotgun sequence of Pseudonocardia sulfidoxydans NBRC 16205.</title>
        <authorList>
            <person name="Hosoyama A."/>
            <person name="Uohara A."/>
            <person name="Ohji S."/>
            <person name="Ichikawa N."/>
        </authorList>
    </citation>
    <scope>NUCLEOTIDE SEQUENCE [LARGE SCALE GENOMIC DNA]</scope>
    <source>
        <strain evidence="1 2">NBRC 16205</strain>
    </source>
</reference>